<dbReference type="OrthoDB" id="9766227at2"/>
<sequence length="456" mass="52652">MCLPVPVKAIQLEMHGDMNHRFQLYTNQNAFFVAEHKGRISDKDLEDTFGEIKYRFWFEGTSDDENVKAVYAWEVGGLRFGERDKGGGYSGDGVNLETRWGYIDFRLPGLDTYGFDTRTRIGLQPVDVNYWLWNETAMGVLFNGSHNAFDYHLGWIRGYEVNVIRDDDEGLRDEDAFYGKVYYNFGDGNKAGFFVLYQTSDADRDAELNDEITSQLWEVKYFQDNADLNVATLGLDGKYKFGNFFTNWDLMYQTGKIKDANFVDGFTNAVNDEYRFGGRSGNFDVSAYFMHFDLGYNLRDVKVTYRFWYASGDDDPNDDDFNGFLATDVDIFDSIVLFEGGYTDDDYFTERPYIMDKGFIMNKLSLDYQATEKLKTGLAGMYMMTAEDLEYENHKSDEIGFEIDGYTEYEIYKGLKIALNAGYLIGGDALDMFEEDPDGESDENIFRTTMRVRYAF</sequence>
<gene>
    <name evidence="1" type="ORF">FDQ92_07400</name>
</gene>
<reference evidence="1 2" key="1">
    <citation type="submission" date="2019-05" db="EMBL/GenBank/DDBJ databases">
        <title>The Complete Genome Sequence of the n-alkane-degrading Desulfoglaeba alkanexedens ALDC reveals multiple alkylsuccinate synthase gene clusters.</title>
        <authorList>
            <person name="Callaghan A.V."/>
            <person name="Davidova I.A."/>
            <person name="Duncan K.E."/>
            <person name="Morris B."/>
            <person name="McInerney M.J."/>
        </authorList>
    </citation>
    <scope>NUCLEOTIDE SEQUENCE [LARGE SCALE GENOMIC DNA]</scope>
    <source>
        <strain evidence="1 2">ALDC</strain>
    </source>
</reference>
<dbReference type="Proteomes" id="UP000298602">
    <property type="component" value="Chromosome"/>
</dbReference>
<evidence type="ECO:0000313" key="2">
    <source>
        <dbReference type="Proteomes" id="UP000298602"/>
    </source>
</evidence>
<dbReference type="EMBL" id="CP040098">
    <property type="protein sequence ID" value="QCQ23488.1"/>
    <property type="molecule type" value="Genomic_DNA"/>
</dbReference>
<accession>A0A4P8L637</accession>
<organism evidence="1 2">
    <name type="scientific">Desulfoglaeba alkanexedens ALDC</name>
    <dbReference type="NCBI Taxonomy" id="980445"/>
    <lineage>
        <taxon>Bacteria</taxon>
        <taxon>Pseudomonadati</taxon>
        <taxon>Thermodesulfobacteriota</taxon>
        <taxon>Syntrophobacteria</taxon>
        <taxon>Syntrophobacterales</taxon>
        <taxon>Syntrophobacteraceae</taxon>
        <taxon>Desulfoglaeba</taxon>
    </lineage>
</organism>
<keyword evidence="2" id="KW-1185">Reference proteome</keyword>
<name>A0A4P8L637_9BACT</name>
<protein>
    <recommendedName>
        <fullName evidence="3">Alginate export domain-containing protein</fullName>
    </recommendedName>
</protein>
<evidence type="ECO:0008006" key="3">
    <source>
        <dbReference type="Google" id="ProtNLM"/>
    </source>
</evidence>
<evidence type="ECO:0000313" key="1">
    <source>
        <dbReference type="EMBL" id="QCQ23488.1"/>
    </source>
</evidence>
<dbReference type="KEGG" id="dax:FDQ92_07400"/>
<dbReference type="AlphaFoldDB" id="A0A4P8L637"/>
<reference evidence="1 2" key="2">
    <citation type="submission" date="2019-05" db="EMBL/GenBank/DDBJ databases">
        <authorList>
            <person name="Suflita J.M."/>
            <person name="Marks C.R."/>
        </authorList>
    </citation>
    <scope>NUCLEOTIDE SEQUENCE [LARGE SCALE GENOMIC DNA]</scope>
    <source>
        <strain evidence="1 2">ALDC</strain>
    </source>
</reference>
<proteinExistence type="predicted"/>